<feature type="transmembrane region" description="Helical" evidence="8">
    <location>
        <begin position="105"/>
        <end position="125"/>
    </location>
</feature>
<dbReference type="AlphaFoldDB" id="A0A8A3WR94"/>
<evidence type="ECO:0000259" key="9">
    <source>
        <dbReference type="PROSITE" id="PS50850"/>
    </source>
</evidence>
<feature type="transmembrane region" description="Helical" evidence="8">
    <location>
        <begin position="373"/>
        <end position="393"/>
    </location>
</feature>
<feature type="transmembrane region" description="Helical" evidence="8">
    <location>
        <begin position="166"/>
        <end position="186"/>
    </location>
</feature>
<feature type="transmembrane region" description="Helical" evidence="8">
    <location>
        <begin position="246"/>
        <end position="266"/>
    </location>
</feature>
<dbReference type="GO" id="GO:0022857">
    <property type="term" value="F:transmembrane transporter activity"/>
    <property type="evidence" value="ECO:0007669"/>
    <property type="project" value="InterPro"/>
</dbReference>
<dbReference type="EMBL" id="MN970214">
    <property type="protein sequence ID" value="QTA73101.1"/>
    <property type="molecule type" value="Genomic_DNA"/>
</dbReference>
<comment type="similarity">
    <text evidence="2">Belongs to the major facilitator superfamily. Monocarboxylate porter (TC 2.A.1.13) family.</text>
</comment>
<dbReference type="Pfam" id="PF07690">
    <property type="entry name" value="MFS_1"/>
    <property type="match status" value="1"/>
</dbReference>
<dbReference type="GO" id="GO:0016020">
    <property type="term" value="C:membrane"/>
    <property type="evidence" value="ECO:0007669"/>
    <property type="project" value="UniProtKB-SubCell"/>
</dbReference>
<feature type="transmembrane region" description="Helical" evidence="8">
    <location>
        <begin position="278"/>
        <end position="300"/>
    </location>
</feature>
<feature type="region of interest" description="Disordered" evidence="7">
    <location>
        <begin position="1"/>
        <end position="26"/>
    </location>
</feature>
<dbReference type="Gene3D" id="1.20.1250.20">
    <property type="entry name" value="MFS general substrate transporter like domains"/>
    <property type="match status" value="2"/>
</dbReference>
<evidence type="ECO:0000256" key="4">
    <source>
        <dbReference type="ARBA" id="ARBA00022692"/>
    </source>
</evidence>
<dbReference type="PANTHER" id="PTHR11360">
    <property type="entry name" value="MONOCARBOXYLATE TRANSPORTER"/>
    <property type="match status" value="1"/>
</dbReference>
<keyword evidence="3" id="KW-0813">Transport</keyword>
<dbReference type="InterPro" id="IPR036259">
    <property type="entry name" value="MFS_trans_sf"/>
</dbReference>
<keyword evidence="4 8" id="KW-0812">Transmembrane</keyword>
<dbReference type="PANTHER" id="PTHR11360:SF224">
    <property type="entry name" value="MAJOR FACILITATOR SUPERFAMILY (MFS) PROFILE DOMAIN-CONTAINING PROTEIN-RELATED"/>
    <property type="match status" value="1"/>
</dbReference>
<feature type="transmembrane region" description="Helical" evidence="8">
    <location>
        <begin position="399"/>
        <end position="421"/>
    </location>
</feature>
<comment type="subcellular location">
    <subcellularLocation>
        <location evidence="1">Membrane</location>
        <topology evidence="1">Multi-pass membrane protein</topology>
    </subcellularLocation>
</comment>
<reference evidence="10" key="1">
    <citation type="submission" date="2020-01" db="EMBL/GenBank/DDBJ databases">
        <authorList>
            <person name="Liu X."/>
        </authorList>
    </citation>
    <scope>NUCLEOTIDE SEQUENCE</scope>
    <source>
        <strain evidence="10">40.3</strain>
    </source>
</reference>
<proteinExistence type="inferred from homology"/>
<feature type="transmembrane region" description="Helical" evidence="8">
    <location>
        <begin position="307"/>
        <end position="326"/>
    </location>
</feature>
<accession>A0A8A3WR94</accession>
<protein>
    <recommendedName>
        <fullName evidence="9">Major facilitator superfamily (MFS) profile domain-containing protein</fullName>
    </recommendedName>
</protein>
<dbReference type="SUPFAM" id="SSF103473">
    <property type="entry name" value="MFS general substrate transporter"/>
    <property type="match status" value="1"/>
</dbReference>
<dbReference type="InterPro" id="IPR050327">
    <property type="entry name" value="Proton-linked_MCT"/>
</dbReference>
<evidence type="ECO:0000313" key="10">
    <source>
        <dbReference type="EMBL" id="QTA73101.1"/>
    </source>
</evidence>
<feature type="transmembrane region" description="Helical" evidence="8">
    <location>
        <begin position="338"/>
        <end position="361"/>
    </location>
</feature>
<keyword evidence="6 8" id="KW-0472">Membrane</keyword>
<organism evidence="10">
    <name type="scientific">Epicoccum nigrum</name>
    <name type="common">Soil fungus</name>
    <name type="synonym">Epicoccum purpurascens</name>
    <dbReference type="NCBI Taxonomy" id="105696"/>
    <lineage>
        <taxon>Eukaryota</taxon>
        <taxon>Fungi</taxon>
        <taxon>Dikarya</taxon>
        <taxon>Ascomycota</taxon>
        <taxon>Pezizomycotina</taxon>
        <taxon>Dothideomycetes</taxon>
        <taxon>Pleosporomycetidae</taxon>
        <taxon>Pleosporales</taxon>
        <taxon>Pleosporineae</taxon>
        <taxon>Didymellaceae</taxon>
        <taxon>Epicoccum</taxon>
    </lineage>
</organism>
<dbReference type="InterPro" id="IPR011701">
    <property type="entry name" value="MFS"/>
</dbReference>
<evidence type="ECO:0000256" key="8">
    <source>
        <dbReference type="SAM" id="Phobius"/>
    </source>
</evidence>
<dbReference type="PROSITE" id="PS50850">
    <property type="entry name" value="MFS"/>
    <property type="match status" value="1"/>
</dbReference>
<dbReference type="InterPro" id="IPR020846">
    <property type="entry name" value="MFS_dom"/>
</dbReference>
<feature type="transmembrane region" description="Helical" evidence="8">
    <location>
        <begin position="198"/>
        <end position="218"/>
    </location>
</feature>
<feature type="transmembrane region" description="Helical" evidence="8">
    <location>
        <begin position="131"/>
        <end position="154"/>
    </location>
</feature>
<evidence type="ECO:0000256" key="2">
    <source>
        <dbReference type="ARBA" id="ARBA00006727"/>
    </source>
</evidence>
<evidence type="ECO:0000256" key="7">
    <source>
        <dbReference type="SAM" id="MobiDB-lite"/>
    </source>
</evidence>
<keyword evidence="5 8" id="KW-1133">Transmembrane helix</keyword>
<evidence type="ECO:0000256" key="5">
    <source>
        <dbReference type="ARBA" id="ARBA00022989"/>
    </source>
</evidence>
<feature type="transmembrane region" description="Helical" evidence="8">
    <location>
        <begin position="33"/>
        <end position="57"/>
    </location>
</feature>
<feature type="compositionally biased region" description="Pro residues" evidence="7">
    <location>
        <begin position="17"/>
        <end position="26"/>
    </location>
</feature>
<feature type="domain" description="Major facilitator superfamily (MFS) profile" evidence="9">
    <location>
        <begin position="243"/>
        <end position="433"/>
    </location>
</feature>
<name>A0A8A3WR94_EPING</name>
<evidence type="ECO:0000256" key="6">
    <source>
        <dbReference type="ARBA" id="ARBA00023136"/>
    </source>
</evidence>
<evidence type="ECO:0000256" key="1">
    <source>
        <dbReference type="ARBA" id="ARBA00004141"/>
    </source>
</evidence>
<dbReference type="CDD" id="cd17352">
    <property type="entry name" value="MFS_MCT_SLC16"/>
    <property type="match status" value="1"/>
</dbReference>
<evidence type="ECO:0000256" key="3">
    <source>
        <dbReference type="ARBA" id="ARBA00022448"/>
    </source>
</evidence>
<sequence length="433" mass="46405">MSTNSDPESEKSTIQPPSSPPTSSPPPDGGFKAWIVVAGAWCCLFCSFGYVNCIGLFEAQYQRDQLREYSHSTVAWITSLEKTDDPQVGIMYFSMAGNGIVYDRWGPVPLLVVGTFLHVFGLMMASLSTQYYQILLSQSICSALGASALFTAATSPVGSWFLKRRALAFGIVASGSSLGGVILPVIVTRMLPNAGFPWAMRTCAFLFLVLLIPACFTVRARTPPAPRGFALGPLYRPFLHETAFRLNALGLLFFSWGMFVPFNFLPLEAEHRGMRPELANYMISVLNAASIFGRIVPGYLGDRVGRFNVMVVTTLMSAVFVLALWLPSPQGSNAATVAFAIVFGVSSGTFVGMTPALVQTLSPVDEIGARMGATFALMSGAVLTGNPIAGALVQRDGGGYAYLKVFCGCAMAVGSGLLFAARIKLGGWGWKRV</sequence>